<gene>
    <name evidence="1" type="ORF">RDB_LOCUS150079</name>
</gene>
<dbReference type="EMBL" id="CAJMWS010000606">
    <property type="protein sequence ID" value="CAE6454677.1"/>
    <property type="molecule type" value="Genomic_DNA"/>
</dbReference>
<dbReference type="AlphaFoldDB" id="A0A8H3BF95"/>
<evidence type="ECO:0000313" key="2">
    <source>
        <dbReference type="Proteomes" id="UP000663846"/>
    </source>
</evidence>
<comment type="caution">
    <text evidence="1">The sequence shown here is derived from an EMBL/GenBank/DDBJ whole genome shotgun (WGS) entry which is preliminary data.</text>
</comment>
<proteinExistence type="predicted"/>
<reference evidence="1" key="1">
    <citation type="submission" date="2021-01" db="EMBL/GenBank/DDBJ databases">
        <authorList>
            <person name="Kaushik A."/>
        </authorList>
    </citation>
    <scope>NUCLEOTIDE SEQUENCE</scope>
    <source>
        <strain evidence="1">AG1-1C</strain>
    </source>
</reference>
<dbReference type="CDD" id="cd00048">
    <property type="entry name" value="DSRM_SF"/>
    <property type="match status" value="1"/>
</dbReference>
<protein>
    <submittedName>
        <fullName evidence="1">Uncharacterized protein</fullName>
    </submittedName>
</protein>
<dbReference type="Proteomes" id="UP000663846">
    <property type="component" value="Unassembled WGS sequence"/>
</dbReference>
<sequence>MTPHKMLYDRWLHQQSCPPPVHWSGKSIAQRGQNAWIIEVSVNGRTVAQSQHTQKEMAENDCAKQLLIYFRVPHD</sequence>
<dbReference type="SUPFAM" id="SSF54768">
    <property type="entry name" value="dsRNA-binding domain-like"/>
    <property type="match status" value="1"/>
</dbReference>
<organism evidence="1 2">
    <name type="scientific">Rhizoctonia solani</name>
    <dbReference type="NCBI Taxonomy" id="456999"/>
    <lineage>
        <taxon>Eukaryota</taxon>
        <taxon>Fungi</taxon>
        <taxon>Dikarya</taxon>
        <taxon>Basidiomycota</taxon>
        <taxon>Agaricomycotina</taxon>
        <taxon>Agaricomycetes</taxon>
        <taxon>Cantharellales</taxon>
        <taxon>Ceratobasidiaceae</taxon>
        <taxon>Rhizoctonia</taxon>
    </lineage>
</organism>
<dbReference type="Gene3D" id="3.30.160.20">
    <property type="match status" value="1"/>
</dbReference>
<name>A0A8H3BF95_9AGAM</name>
<accession>A0A8H3BF95</accession>
<evidence type="ECO:0000313" key="1">
    <source>
        <dbReference type="EMBL" id="CAE6454677.1"/>
    </source>
</evidence>